<name>A0ACC2WIR9_9TREE</name>
<keyword evidence="2" id="KW-1185">Reference proteome</keyword>
<organism evidence="1 2">
    <name type="scientific">Naganishia cerealis</name>
    <dbReference type="NCBI Taxonomy" id="610337"/>
    <lineage>
        <taxon>Eukaryota</taxon>
        <taxon>Fungi</taxon>
        <taxon>Dikarya</taxon>
        <taxon>Basidiomycota</taxon>
        <taxon>Agaricomycotina</taxon>
        <taxon>Tremellomycetes</taxon>
        <taxon>Filobasidiales</taxon>
        <taxon>Filobasidiaceae</taxon>
        <taxon>Naganishia</taxon>
    </lineage>
</organism>
<proteinExistence type="predicted"/>
<dbReference type="EMBL" id="JASBWR010000007">
    <property type="protein sequence ID" value="KAJ9111638.1"/>
    <property type="molecule type" value="Genomic_DNA"/>
</dbReference>
<gene>
    <name evidence="1" type="ORF">QFC19_000994</name>
</gene>
<sequence>MPQPPLSLEKYLSTSLPSVKENFPAGGGATGARESFEGNLKSISVIPDFEAKVQQFVDALPTQPLVAHPGHPFPHFLNVVRELPSQVKNAQDVQKYLKQIPLAAVSASLTALKGTEEGIDYSKIGGKAPVGRSGRLLDAAGYESDGAEELEEADAQAAPASKSANAREGTLYGWRFSKSPLAPSSVLAGSGEFLLVDESKPEEVKLVVRTINSSAFSEDDWKELVVDGAYDYNIKSKASWYWSRKYGATKRLGCNYFVFTDYQKWCFGVFTDGHSHANISPVMSFDAGKDGKSPSVLEALLYWTRSALGEKNGFKPTVKDVSSKHPYGETYQPRKKAASGQVEASNESDIEE</sequence>
<accession>A0ACC2WIR9</accession>
<evidence type="ECO:0000313" key="1">
    <source>
        <dbReference type="EMBL" id="KAJ9111638.1"/>
    </source>
</evidence>
<evidence type="ECO:0000313" key="2">
    <source>
        <dbReference type="Proteomes" id="UP001241377"/>
    </source>
</evidence>
<dbReference type="Proteomes" id="UP001241377">
    <property type="component" value="Unassembled WGS sequence"/>
</dbReference>
<reference evidence="1" key="1">
    <citation type="submission" date="2023-04" db="EMBL/GenBank/DDBJ databases">
        <title>Draft Genome sequencing of Naganishia species isolated from polar environments using Oxford Nanopore Technology.</title>
        <authorList>
            <person name="Leo P."/>
            <person name="Venkateswaran K."/>
        </authorList>
    </citation>
    <scope>NUCLEOTIDE SEQUENCE</scope>
    <source>
        <strain evidence="1">MNA-CCFEE 5261</strain>
    </source>
</reference>
<protein>
    <submittedName>
        <fullName evidence="1">Uncharacterized protein</fullName>
    </submittedName>
</protein>
<comment type="caution">
    <text evidence="1">The sequence shown here is derived from an EMBL/GenBank/DDBJ whole genome shotgun (WGS) entry which is preliminary data.</text>
</comment>